<sequence length="168" mass="18642">MSAVISIVSMIFLVGCDDQTAKILRGEKPVSNLWSEMGTASQTEAEASDDTSAQSQSDQNSDLEDVSESEESSEAEKTFLKTVTKVKEENKNKDKRPLNLSLPSMSWETIGDDGSSRGVLPDVFREIPQESTLNFSGKLLWDESEEARRMPIEDTIKGAEVELQFYLP</sequence>
<dbReference type="Proteomes" id="UP000185639">
    <property type="component" value="Unassembled WGS sequence"/>
</dbReference>
<evidence type="ECO:0000256" key="1">
    <source>
        <dbReference type="SAM" id="MobiDB-lite"/>
    </source>
</evidence>
<gene>
    <name evidence="2" type="ORF">SAMN05421686_104250</name>
</gene>
<evidence type="ECO:0000313" key="3">
    <source>
        <dbReference type="Proteomes" id="UP000185639"/>
    </source>
</evidence>
<feature type="region of interest" description="Disordered" evidence="1">
    <location>
        <begin position="31"/>
        <end position="109"/>
    </location>
</feature>
<dbReference type="OrthoDB" id="6121642at2"/>
<name>A0A1N7LVW3_9GAMM</name>
<protein>
    <submittedName>
        <fullName evidence="2">Uncharacterized protein</fullName>
    </submittedName>
</protein>
<proteinExistence type="predicted"/>
<feature type="compositionally biased region" description="Polar residues" evidence="1">
    <location>
        <begin position="32"/>
        <end position="44"/>
    </location>
</feature>
<dbReference type="RefSeq" id="WP_076515095.1">
    <property type="nucleotide sequence ID" value="NZ_FTOH01000004.1"/>
</dbReference>
<keyword evidence="3" id="KW-1185">Reference proteome</keyword>
<feature type="compositionally biased region" description="Basic and acidic residues" evidence="1">
    <location>
        <begin position="74"/>
        <end position="97"/>
    </location>
</feature>
<dbReference type="AlphaFoldDB" id="A0A1N7LVW3"/>
<organism evidence="2 3">
    <name type="scientific">Thalassolituus maritimus</name>
    <dbReference type="NCBI Taxonomy" id="484498"/>
    <lineage>
        <taxon>Bacteria</taxon>
        <taxon>Pseudomonadati</taxon>
        <taxon>Pseudomonadota</taxon>
        <taxon>Gammaproteobacteria</taxon>
        <taxon>Oceanospirillales</taxon>
        <taxon>Oceanospirillaceae</taxon>
        <taxon>Thalassolituus</taxon>
    </lineage>
</organism>
<evidence type="ECO:0000313" key="2">
    <source>
        <dbReference type="EMBL" id="SIS77970.1"/>
    </source>
</evidence>
<accession>A0A1N7LVW3</accession>
<dbReference type="EMBL" id="FTOH01000004">
    <property type="protein sequence ID" value="SIS77970.1"/>
    <property type="molecule type" value="Genomic_DNA"/>
</dbReference>
<reference evidence="3" key="1">
    <citation type="submission" date="2017-01" db="EMBL/GenBank/DDBJ databases">
        <authorList>
            <person name="Varghese N."/>
            <person name="Submissions S."/>
        </authorList>
    </citation>
    <scope>NUCLEOTIDE SEQUENCE [LARGE SCALE GENOMIC DNA]</scope>
    <source>
        <strain evidence="3">DSM 24913</strain>
    </source>
</reference>
<feature type="compositionally biased region" description="Acidic residues" evidence="1">
    <location>
        <begin position="61"/>
        <end position="73"/>
    </location>
</feature>
<feature type="compositionally biased region" description="Low complexity" evidence="1">
    <location>
        <begin position="50"/>
        <end position="60"/>
    </location>
</feature>
<dbReference type="STRING" id="484498.SAMN05421686_104250"/>